<gene>
    <name evidence="1" type="ORF">OSR52_14220</name>
</gene>
<evidence type="ECO:0008006" key="3">
    <source>
        <dbReference type="Google" id="ProtNLM"/>
    </source>
</evidence>
<sequence>MLIWYCFAVLCFQQGFSFKIVNKTPYAITNIRLYEYDMHIALSPNEASAVKTLSLSPEKAEGSSVLMLFAENTNYGIYIENPQSGKKYTYVIDSIQPKRNNIFISTIIEEQK</sequence>
<keyword evidence="2" id="KW-1185">Reference proteome</keyword>
<organism evidence="1 2">
    <name type="scientific">Galbibacter pacificus</name>
    <dbReference type="NCBI Taxonomy" id="2996052"/>
    <lineage>
        <taxon>Bacteria</taxon>
        <taxon>Pseudomonadati</taxon>
        <taxon>Bacteroidota</taxon>
        <taxon>Flavobacteriia</taxon>
        <taxon>Flavobacteriales</taxon>
        <taxon>Flavobacteriaceae</taxon>
        <taxon>Galbibacter</taxon>
    </lineage>
</organism>
<dbReference type="RefSeq" id="WP_277900707.1">
    <property type="nucleotide sequence ID" value="NZ_JAPMUA010000005.1"/>
</dbReference>
<reference evidence="1" key="1">
    <citation type="submission" date="2022-11" db="EMBL/GenBank/DDBJ databases">
        <title>High-quality draft genome sequence of Galbibacter sp. strain CMA-7.</title>
        <authorList>
            <person name="Wei L."/>
            <person name="Dong C."/>
            <person name="Shao Z."/>
        </authorList>
    </citation>
    <scope>NUCLEOTIDE SEQUENCE</scope>
    <source>
        <strain evidence="1">CMA-7</strain>
    </source>
</reference>
<comment type="caution">
    <text evidence="1">The sequence shown here is derived from an EMBL/GenBank/DDBJ whole genome shotgun (WGS) entry which is preliminary data.</text>
</comment>
<dbReference type="Proteomes" id="UP001153642">
    <property type="component" value="Unassembled WGS sequence"/>
</dbReference>
<dbReference type="EMBL" id="JAPMUA010000005">
    <property type="protein sequence ID" value="MDG3587027.1"/>
    <property type="molecule type" value="Genomic_DNA"/>
</dbReference>
<protein>
    <recommendedName>
        <fullName evidence="3">DUF4138 domain-containing protein</fullName>
    </recommendedName>
</protein>
<evidence type="ECO:0000313" key="1">
    <source>
        <dbReference type="EMBL" id="MDG3587027.1"/>
    </source>
</evidence>
<proteinExistence type="predicted"/>
<evidence type="ECO:0000313" key="2">
    <source>
        <dbReference type="Proteomes" id="UP001153642"/>
    </source>
</evidence>
<accession>A0ABT6FUT5</accession>
<name>A0ABT6FUT5_9FLAO</name>